<name>A0ABR2YAI5_9CHLO</name>
<feature type="compositionally biased region" description="Basic and acidic residues" evidence="1">
    <location>
        <begin position="1"/>
        <end position="15"/>
    </location>
</feature>
<evidence type="ECO:0000313" key="2">
    <source>
        <dbReference type="EMBL" id="KAK9901094.1"/>
    </source>
</evidence>
<proteinExistence type="predicted"/>
<feature type="compositionally biased region" description="Basic residues" evidence="1">
    <location>
        <begin position="60"/>
        <end position="69"/>
    </location>
</feature>
<dbReference type="Proteomes" id="UP001491310">
    <property type="component" value="Unassembled WGS sequence"/>
</dbReference>
<organism evidence="2 3">
    <name type="scientific">Coccomyxa subellipsoidea</name>
    <dbReference type="NCBI Taxonomy" id="248742"/>
    <lineage>
        <taxon>Eukaryota</taxon>
        <taxon>Viridiplantae</taxon>
        <taxon>Chlorophyta</taxon>
        <taxon>core chlorophytes</taxon>
        <taxon>Trebouxiophyceae</taxon>
        <taxon>Trebouxiophyceae incertae sedis</taxon>
        <taxon>Coccomyxaceae</taxon>
        <taxon>Coccomyxa</taxon>
    </lineage>
</organism>
<keyword evidence="3" id="KW-1185">Reference proteome</keyword>
<feature type="region of interest" description="Disordered" evidence="1">
    <location>
        <begin position="1"/>
        <end position="95"/>
    </location>
</feature>
<sequence>MQARREVEESDHTLAERTAAAEQDLGPWNPAAVSGSDSGEWKDAGVKRRARSRSPDSRRGSKKAPHHGGRGGGGRGERRQEQQQGTSLWQRWPGRWPRQQRWPFWQQPPLGFSGVVGGQPAEVVADFGSTNTFMTSRRGAMPEWAASP</sequence>
<reference evidence="2 3" key="1">
    <citation type="journal article" date="2024" name="Nat. Commun.">
        <title>Phylogenomics reveals the evolutionary origins of lichenization in chlorophyte algae.</title>
        <authorList>
            <person name="Puginier C."/>
            <person name="Libourel C."/>
            <person name="Otte J."/>
            <person name="Skaloud P."/>
            <person name="Haon M."/>
            <person name="Grisel S."/>
            <person name="Petersen M."/>
            <person name="Berrin J.G."/>
            <person name="Delaux P.M."/>
            <person name="Dal Grande F."/>
            <person name="Keller J."/>
        </authorList>
    </citation>
    <scope>NUCLEOTIDE SEQUENCE [LARGE SCALE GENOMIC DNA]</scope>
    <source>
        <strain evidence="2 3">SAG 216-7</strain>
    </source>
</reference>
<gene>
    <name evidence="2" type="ORF">WJX75_003829</name>
</gene>
<feature type="compositionally biased region" description="Low complexity" evidence="1">
    <location>
        <begin position="82"/>
        <end position="95"/>
    </location>
</feature>
<evidence type="ECO:0000256" key="1">
    <source>
        <dbReference type="SAM" id="MobiDB-lite"/>
    </source>
</evidence>
<comment type="caution">
    <text evidence="2">The sequence shown here is derived from an EMBL/GenBank/DDBJ whole genome shotgun (WGS) entry which is preliminary data.</text>
</comment>
<evidence type="ECO:0000313" key="3">
    <source>
        <dbReference type="Proteomes" id="UP001491310"/>
    </source>
</evidence>
<accession>A0ABR2YAI5</accession>
<protein>
    <submittedName>
        <fullName evidence="2">Uncharacterized protein</fullName>
    </submittedName>
</protein>
<dbReference type="EMBL" id="JALJOT010000019">
    <property type="protein sequence ID" value="KAK9901094.1"/>
    <property type="molecule type" value="Genomic_DNA"/>
</dbReference>